<evidence type="ECO:0000256" key="1">
    <source>
        <dbReference type="SAM" id="SignalP"/>
    </source>
</evidence>
<gene>
    <name evidence="2" type="ORF">ACAOBT_LOCUS15513</name>
</gene>
<feature type="signal peptide" evidence="1">
    <location>
        <begin position="1"/>
        <end position="18"/>
    </location>
</feature>
<evidence type="ECO:0000313" key="3">
    <source>
        <dbReference type="Proteomes" id="UP001152888"/>
    </source>
</evidence>
<keyword evidence="1" id="KW-0732">Signal</keyword>
<proteinExistence type="predicted"/>
<sequence length="199" mass="22856">MGELRAVVKLAILTVVNGHFIFDEEDEDEGNHKQATILEKIENFAEVTVPQFSDRQFQQHFRMSPTTFEDLLEKLSVVFHNRPDGPGRFPVPMEKQAMIALWCLSNLKSFRTCHSILALNQHFGIIAWPTGENALGIIRCFQEISGFKGDNPEHLFNLEEELEEERRVNGANILELPQNNQPAYLLIHFFLIMDFVTST</sequence>
<keyword evidence="3" id="KW-1185">Reference proteome</keyword>
<comment type="caution">
    <text evidence="2">The sequence shown here is derived from an EMBL/GenBank/DDBJ whole genome shotgun (WGS) entry which is preliminary data.</text>
</comment>
<organism evidence="2 3">
    <name type="scientific">Acanthoscelides obtectus</name>
    <name type="common">Bean weevil</name>
    <name type="synonym">Bruchus obtectus</name>
    <dbReference type="NCBI Taxonomy" id="200917"/>
    <lineage>
        <taxon>Eukaryota</taxon>
        <taxon>Metazoa</taxon>
        <taxon>Ecdysozoa</taxon>
        <taxon>Arthropoda</taxon>
        <taxon>Hexapoda</taxon>
        <taxon>Insecta</taxon>
        <taxon>Pterygota</taxon>
        <taxon>Neoptera</taxon>
        <taxon>Endopterygota</taxon>
        <taxon>Coleoptera</taxon>
        <taxon>Polyphaga</taxon>
        <taxon>Cucujiformia</taxon>
        <taxon>Chrysomeloidea</taxon>
        <taxon>Chrysomelidae</taxon>
        <taxon>Bruchinae</taxon>
        <taxon>Bruchini</taxon>
        <taxon>Acanthoscelides</taxon>
    </lineage>
</organism>
<accession>A0A9P0KWS7</accession>
<name>A0A9P0KWS7_ACAOB</name>
<feature type="chain" id="PRO_5040305451" evidence="1">
    <location>
        <begin position="19"/>
        <end position="199"/>
    </location>
</feature>
<dbReference type="AlphaFoldDB" id="A0A9P0KWS7"/>
<dbReference type="OrthoDB" id="6773865at2759"/>
<protein>
    <submittedName>
        <fullName evidence="2">Uncharacterized protein</fullName>
    </submittedName>
</protein>
<reference evidence="2" key="1">
    <citation type="submission" date="2022-03" db="EMBL/GenBank/DDBJ databases">
        <authorList>
            <person name="Sayadi A."/>
        </authorList>
    </citation>
    <scope>NUCLEOTIDE SEQUENCE</scope>
</reference>
<dbReference type="Proteomes" id="UP001152888">
    <property type="component" value="Unassembled WGS sequence"/>
</dbReference>
<dbReference type="EMBL" id="CAKOFQ010006938">
    <property type="protein sequence ID" value="CAH1983333.1"/>
    <property type="molecule type" value="Genomic_DNA"/>
</dbReference>
<evidence type="ECO:0000313" key="2">
    <source>
        <dbReference type="EMBL" id="CAH1983333.1"/>
    </source>
</evidence>